<dbReference type="AlphaFoldDB" id="A0AAD4JX01"/>
<evidence type="ECO:0000259" key="1">
    <source>
        <dbReference type="Pfam" id="PF00078"/>
    </source>
</evidence>
<gene>
    <name evidence="2" type="ORF">KR093_004436</name>
</gene>
<evidence type="ECO:0000313" key="3">
    <source>
        <dbReference type="Proteomes" id="UP001200034"/>
    </source>
</evidence>
<dbReference type="InterPro" id="IPR000477">
    <property type="entry name" value="RT_dom"/>
</dbReference>
<evidence type="ECO:0000313" key="2">
    <source>
        <dbReference type="EMBL" id="KAH8366334.1"/>
    </source>
</evidence>
<comment type="caution">
    <text evidence="2">The sequence shown here is derived from an EMBL/GenBank/DDBJ whole genome shotgun (WGS) entry which is preliminary data.</text>
</comment>
<sequence>PTSSKFPLWRAHSSLCAPIESALPIRTSTCKWSRSDEERADRFVEHLQNVFQPNTASNGISLPLTSNTSTTNQSIVFTPHEILKIINEQLNPKKSPGCDQISAKMIVELPSCAVRVIFQLFNAITRHGHFPERWKKCNTAMSDEYIIRARVPQGSVLGPTLYLIYTADIPISRQLTTSTFADDTAFLSRSRCAKQATAQLASHLVAVHKWLSDWRIKVNEQKYKHVTFT</sequence>
<feature type="non-terminal residue" evidence="2">
    <location>
        <position position="1"/>
    </location>
</feature>
<dbReference type="EMBL" id="JAJJHW010002768">
    <property type="protein sequence ID" value="KAH8366334.1"/>
    <property type="molecule type" value="Genomic_DNA"/>
</dbReference>
<keyword evidence="3" id="KW-1185">Reference proteome</keyword>
<feature type="domain" description="Reverse transcriptase" evidence="1">
    <location>
        <begin position="136"/>
        <end position="226"/>
    </location>
</feature>
<name>A0AAD4JX01_9MUSC</name>
<accession>A0AAD4JX01</accession>
<protein>
    <recommendedName>
        <fullName evidence="1">Reverse transcriptase domain-containing protein</fullName>
    </recommendedName>
</protein>
<feature type="non-terminal residue" evidence="2">
    <location>
        <position position="229"/>
    </location>
</feature>
<dbReference type="PANTHER" id="PTHR19446">
    <property type="entry name" value="REVERSE TRANSCRIPTASES"/>
    <property type="match status" value="1"/>
</dbReference>
<dbReference type="Pfam" id="PF00078">
    <property type="entry name" value="RVT_1"/>
    <property type="match status" value="1"/>
</dbReference>
<proteinExistence type="predicted"/>
<reference evidence="2" key="1">
    <citation type="journal article" date="2021" name="Mol. Ecol. Resour.">
        <title>Phylogenomic analyses of the genus Drosophila reveals genomic signals of climate adaptation.</title>
        <authorList>
            <person name="Li F."/>
            <person name="Rane R.V."/>
            <person name="Luria V."/>
            <person name="Xiong Z."/>
            <person name="Chen J."/>
            <person name="Li Z."/>
            <person name="Catullo R.A."/>
            <person name="Griffin P.C."/>
            <person name="Schiffer M."/>
            <person name="Pearce S."/>
            <person name="Lee S.F."/>
            <person name="McElroy K."/>
            <person name="Stocker A."/>
            <person name="Shirriffs J."/>
            <person name="Cockerell F."/>
            <person name="Coppin C."/>
            <person name="Sgro C.M."/>
            <person name="Karger A."/>
            <person name="Cain J.W."/>
            <person name="Weber J.A."/>
            <person name="Santpere G."/>
            <person name="Kirschner M.W."/>
            <person name="Hoffmann A.A."/>
            <person name="Oakeshott J.G."/>
            <person name="Zhang G."/>
        </authorList>
    </citation>
    <scope>NUCLEOTIDE SEQUENCE</scope>
    <source>
        <strain evidence="2">BGI-SZ-2011g</strain>
    </source>
</reference>
<dbReference type="Proteomes" id="UP001200034">
    <property type="component" value="Unassembled WGS sequence"/>
</dbReference>
<organism evidence="2 3">
    <name type="scientific">Drosophila rubida</name>
    <dbReference type="NCBI Taxonomy" id="30044"/>
    <lineage>
        <taxon>Eukaryota</taxon>
        <taxon>Metazoa</taxon>
        <taxon>Ecdysozoa</taxon>
        <taxon>Arthropoda</taxon>
        <taxon>Hexapoda</taxon>
        <taxon>Insecta</taxon>
        <taxon>Pterygota</taxon>
        <taxon>Neoptera</taxon>
        <taxon>Endopterygota</taxon>
        <taxon>Diptera</taxon>
        <taxon>Brachycera</taxon>
        <taxon>Muscomorpha</taxon>
        <taxon>Ephydroidea</taxon>
        <taxon>Drosophilidae</taxon>
        <taxon>Drosophila</taxon>
    </lineage>
</organism>